<evidence type="ECO:0000313" key="3">
    <source>
        <dbReference type="Proteomes" id="UP000288259"/>
    </source>
</evidence>
<organism evidence="2 3">
    <name type="scientific">Pseudidiomarina insulisalsae</name>
    <dbReference type="NCBI Taxonomy" id="575789"/>
    <lineage>
        <taxon>Bacteria</taxon>
        <taxon>Pseudomonadati</taxon>
        <taxon>Pseudomonadota</taxon>
        <taxon>Gammaproteobacteria</taxon>
        <taxon>Alteromonadales</taxon>
        <taxon>Idiomarinaceae</taxon>
        <taxon>Pseudidiomarina</taxon>
    </lineage>
</organism>
<dbReference type="AlphaFoldDB" id="A0A432YQV9"/>
<dbReference type="Gene3D" id="3.40.630.30">
    <property type="match status" value="1"/>
</dbReference>
<protein>
    <submittedName>
        <fullName evidence="2">GNAT family N-acetyltransferase</fullName>
    </submittedName>
</protein>
<dbReference type="RefSeq" id="WP_126753450.1">
    <property type="nucleotide sequence ID" value="NZ_PIPY01000001.1"/>
</dbReference>
<dbReference type="GO" id="GO:0016747">
    <property type="term" value="F:acyltransferase activity, transferring groups other than amino-acyl groups"/>
    <property type="evidence" value="ECO:0007669"/>
    <property type="project" value="InterPro"/>
</dbReference>
<dbReference type="PROSITE" id="PS51186">
    <property type="entry name" value="GNAT"/>
    <property type="match status" value="1"/>
</dbReference>
<evidence type="ECO:0000259" key="1">
    <source>
        <dbReference type="PROSITE" id="PS51186"/>
    </source>
</evidence>
<accession>A0A432YQV9</accession>
<dbReference type="SUPFAM" id="SSF55729">
    <property type="entry name" value="Acyl-CoA N-acyltransferases (Nat)"/>
    <property type="match status" value="1"/>
</dbReference>
<gene>
    <name evidence="2" type="ORF">CWI71_01345</name>
</gene>
<keyword evidence="2" id="KW-0808">Transferase</keyword>
<dbReference type="CDD" id="cd04301">
    <property type="entry name" value="NAT_SF"/>
    <property type="match status" value="1"/>
</dbReference>
<dbReference type="OrthoDB" id="9796171at2"/>
<feature type="domain" description="N-acetyltransferase" evidence="1">
    <location>
        <begin position="10"/>
        <end position="151"/>
    </location>
</feature>
<dbReference type="Pfam" id="PF13673">
    <property type="entry name" value="Acetyltransf_10"/>
    <property type="match status" value="1"/>
</dbReference>
<dbReference type="InterPro" id="IPR000182">
    <property type="entry name" value="GNAT_dom"/>
</dbReference>
<keyword evidence="3" id="KW-1185">Reference proteome</keyword>
<dbReference type="EMBL" id="PIPY01000001">
    <property type="protein sequence ID" value="RUO63737.1"/>
    <property type="molecule type" value="Genomic_DNA"/>
</dbReference>
<sequence length="151" mass="17472">MSQNVDWQVKAFADLTTKELYDLLQLRQEVFVVEQTCPYLDADGLDDQAFHLIGRDQQQHIVAYARLFLPTTAQPYSRIGRVISAGKVRRQGLGQELMRRAIEWCQTQAADAPIRLGAQVYLRAFYQSFGFKEISDEYLEDDIPHVDMERD</sequence>
<evidence type="ECO:0000313" key="2">
    <source>
        <dbReference type="EMBL" id="RUO63737.1"/>
    </source>
</evidence>
<comment type="caution">
    <text evidence="2">The sequence shown here is derived from an EMBL/GenBank/DDBJ whole genome shotgun (WGS) entry which is preliminary data.</text>
</comment>
<proteinExistence type="predicted"/>
<dbReference type="Proteomes" id="UP000288259">
    <property type="component" value="Unassembled WGS sequence"/>
</dbReference>
<reference evidence="3" key="1">
    <citation type="journal article" date="2018" name="Front. Microbiol.">
        <title>Genome-Based Analysis Reveals the Taxonomy and Diversity of the Family Idiomarinaceae.</title>
        <authorList>
            <person name="Liu Y."/>
            <person name="Lai Q."/>
            <person name="Shao Z."/>
        </authorList>
    </citation>
    <scope>NUCLEOTIDE SEQUENCE [LARGE SCALE GENOMIC DNA]</scope>
    <source>
        <strain evidence="3">CVS-6</strain>
    </source>
</reference>
<name>A0A432YQV9_9GAMM</name>
<dbReference type="InterPro" id="IPR016181">
    <property type="entry name" value="Acyl_CoA_acyltransferase"/>
</dbReference>